<dbReference type="RefSeq" id="WP_184877024.1">
    <property type="nucleotide sequence ID" value="NZ_JACHEF010000007.1"/>
</dbReference>
<evidence type="ECO:0000256" key="1">
    <source>
        <dbReference type="ARBA" id="ARBA00004651"/>
    </source>
</evidence>
<evidence type="ECO:0000256" key="6">
    <source>
        <dbReference type="SAM" id="Phobius"/>
    </source>
</evidence>
<comment type="caution">
    <text evidence="7">The sequence shown here is derived from an EMBL/GenBank/DDBJ whole genome shotgun (WGS) entry which is preliminary data.</text>
</comment>
<feature type="transmembrane region" description="Helical" evidence="6">
    <location>
        <begin position="217"/>
        <end position="237"/>
    </location>
</feature>
<gene>
    <name evidence="7" type="ORF">HNQ71_006037</name>
</gene>
<feature type="transmembrane region" description="Helical" evidence="6">
    <location>
        <begin position="68"/>
        <end position="91"/>
    </location>
</feature>
<feature type="transmembrane region" description="Helical" evidence="6">
    <location>
        <begin position="125"/>
        <end position="145"/>
    </location>
</feature>
<proteinExistence type="predicted"/>
<feature type="transmembrane region" description="Helical" evidence="6">
    <location>
        <begin position="258"/>
        <end position="285"/>
    </location>
</feature>
<dbReference type="PANTHER" id="PTHR32196">
    <property type="entry name" value="ABC TRANSPORTER PERMEASE PROTEIN YPHD-RELATED-RELATED"/>
    <property type="match status" value="1"/>
</dbReference>
<evidence type="ECO:0000313" key="8">
    <source>
        <dbReference type="Proteomes" id="UP000556329"/>
    </source>
</evidence>
<dbReference type="InterPro" id="IPR001851">
    <property type="entry name" value="ABC_transp_permease"/>
</dbReference>
<dbReference type="AlphaFoldDB" id="A0A841PHF4"/>
<evidence type="ECO:0000256" key="4">
    <source>
        <dbReference type="ARBA" id="ARBA00022989"/>
    </source>
</evidence>
<sequence length="322" mass="33967">MSTEAIAAEKPKRNYNALFGLTLLALLVLLWVILSLSTSSFASANNISNLLRQGSMIAILAVGQTFVIITGGIDLSVGAVVGFATVIAAMLINAGVPVFLAILITLLVGVAIGLFHGFGIVKMGLPPFIITLATLTSLRGIGLLMTNGNSISINNDAFQEFSRNSFLGVPNLFWMVILVGIPAYIFLHHSRWGRYLFSVGSNAEASRLSGVNVQRTIYMAYTLSGLCAAFVGVLLASRIGIGNPTQAEGWELQAIASSVIGGTSLFGAVGSVHGPLLGAFILATINNGANLLNVNAFWQRIITGALIIIIVYFDGLRRRGGK</sequence>
<feature type="transmembrane region" description="Helical" evidence="6">
    <location>
        <begin position="98"/>
        <end position="119"/>
    </location>
</feature>
<keyword evidence="4 6" id="KW-1133">Transmembrane helix</keyword>
<dbReference type="GO" id="GO:0022857">
    <property type="term" value="F:transmembrane transporter activity"/>
    <property type="evidence" value="ECO:0007669"/>
    <property type="project" value="InterPro"/>
</dbReference>
<dbReference type="Pfam" id="PF02653">
    <property type="entry name" value="BPD_transp_2"/>
    <property type="match status" value="1"/>
</dbReference>
<dbReference type="CDD" id="cd06579">
    <property type="entry name" value="TM_PBP1_transp_AraH_like"/>
    <property type="match status" value="1"/>
</dbReference>
<feature type="transmembrane region" description="Helical" evidence="6">
    <location>
        <begin position="166"/>
        <end position="187"/>
    </location>
</feature>
<dbReference type="EMBL" id="JACHEF010000007">
    <property type="protein sequence ID" value="MBB6413341.1"/>
    <property type="molecule type" value="Genomic_DNA"/>
</dbReference>
<name>A0A841PHF4_9HYPH</name>
<evidence type="ECO:0000256" key="3">
    <source>
        <dbReference type="ARBA" id="ARBA00022692"/>
    </source>
</evidence>
<accession>A0A841PHF4</accession>
<dbReference type="GO" id="GO:0005886">
    <property type="term" value="C:plasma membrane"/>
    <property type="evidence" value="ECO:0007669"/>
    <property type="project" value="UniProtKB-SubCell"/>
</dbReference>
<evidence type="ECO:0000256" key="2">
    <source>
        <dbReference type="ARBA" id="ARBA00022475"/>
    </source>
</evidence>
<keyword evidence="5 6" id="KW-0472">Membrane</keyword>
<organism evidence="7 8">
    <name type="scientific">Mesorhizobium sangaii</name>
    <dbReference type="NCBI Taxonomy" id="505389"/>
    <lineage>
        <taxon>Bacteria</taxon>
        <taxon>Pseudomonadati</taxon>
        <taxon>Pseudomonadota</taxon>
        <taxon>Alphaproteobacteria</taxon>
        <taxon>Hyphomicrobiales</taxon>
        <taxon>Phyllobacteriaceae</taxon>
        <taxon>Mesorhizobium</taxon>
    </lineage>
</organism>
<keyword evidence="8" id="KW-1185">Reference proteome</keyword>
<protein>
    <submittedName>
        <fullName evidence="7">Ribose transport system permease protein</fullName>
    </submittedName>
</protein>
<dbReference type="PANTHER" id="PTHR32196:SF72">
    <property type="entry name" value="RIBOSE IMPORT PERMEASE PROTEIN RBSC"/>
    <property type="match status" value="1"/>
</dbReference>
<evidence type="ECO:0000313" key="7">
    <source>
        <dbReference type="EMBL" id="MBB6413341.1"/>
    </source>
</evidence>
<dbReference type="Proteomes" id="UP000556329">
    <property type="component" value="Unassembled WGS sequence"/>
</dbReference>
<keyword evidence="2" id="KW-1003">Cell membrane</keyword>
<feature type="transmembrane region" description="Helical" evidence="6">
    <location>
        <begin position="297"/>
        <end position="316"/>
    </location>
</feature>
<evidence type="ECO:0000256" key="5">
    <source>
        <dbReference type="ARBA" id="ARBA00023136"/>
    </source>
</evidence>
<keyword evidence="3 6" id="KW-0812">Transmembrane</keyword>
<comment type="subcellular location">
    <subcellularLocation>
        <location evidence="1">Cell membrane</location>
        <topology evidence="1">Multi-pass membrane protein</topology>
    </subcellularLocation>
</comment>
<reference evidence="7 8" key="1">
    <citation type="submission" date="2020-08" db="EMBL/GenBank/DDBJ databases">
        <title>Genomic Encyclopedia of Type Strains, Phase IV (KMG-IV): sequencing the most valuable type-strain genomes for metagenomic binning, comparative biology and taxonomic classification.</title>
        <authorList>
            <person name="Goeker M."/>
        </authorList>
    </citation>
    <scope>NUCLEOTIDE SEQUENCE [LARGE SCALE GENOMIC DNA]</scope>
    <source>
        <strain evidence="7 8">DSM 100039</strain>
    </source>
</reference>